<comment type="caution">
    <text evidence="2">The sequence shown here is derived from an EMBL/GenBank/DDBJ whole genome shotgun (WGS) entry which is preliminary data.</text>
</comment>
<sequence length="69" mass="7484">METAKIKPVSRLRSRRSGPSRPGHDALPCRDPIAAAEPGGFQSNPSKNHPKKGKQPHKGEGIMLNMLES</sequence>
<evidence type="ECO:0000313" key="2">
    <source>
        <dbReference type="EMBL" id="MQM01509.1"/>
    </source>
</evidence>
<proteinExistence type="predicted"/>
<keyword evidence="3" id="KW-1185">Reference proteome</keyword>
<organism evidence="2 3">
    <name type="scientific">Colocasia esculenta</name>
    <name type="common">Wild taro</name>
    <name type="synonym">Arum esculentum</name>
    <dbReference type="NCBI Taxonomy" id="4460"/>
    <lineage>
        <taxon>Eukaryota</taxon>
        <taxon>Viridiplantae</taxon>
        <taxon>Streptophyta</taxon>
        <taxon>Embryophyta</taxon>
        <taxon>Tracheophyta</taxon>
        <taxon>Spermatophyta</taxon>
        <taxon>Magnoliopsida</taxon>
        <taxon>Liliopsida</taxon>
        <taxon>Araceae</taxon>
        <taxon>Aroideae</taxon>
        <taxon>Colocasieae</taxon>
        <taxon>Colocasia</taxon>
    </lineage>
</organism>
<gene>
    <name evidence="2" type="ORF">Taro_034264</name>
</gene>
<dbReference type="Proteomes" id="UP000652761">
    <property type="component" value="Unassembled WGS sequence"/>
</dbReference>
<name>A0A843VXC7_COLES</name>
<dbReference type="AlphaFoldDB" id="A0A843VXC7"/>
<feature type="region of interest" description="Disordered" evidence="1">
    <location>
        <begin position="1"/>
        <end position="69"/>
    </location>
</feature>
<protein>
    <submittedName>
        <fullName evidence="2">Uncharacterized protein</fullName>
    </submittedName>
</protein>
<reference evidence="2" key="1">
    <citation type="submission" date="2017-07" db="EMBL/GenBank/DDBJ databases">
        <title>Taro Niue Genome Assembly and Annotation.</title>
        <authorList>
            <person name="Atibalentja N."/>
            <person name="Keating K."/>
            <person name="Fields C.J."/>
        </authorList>
    </citation>
    <scope>NUCLEOTIDE SEQUENCE</scope>
    <source>
        <strain evidence="2">Niue_2</strain>
        <tissue evidence="2">Leaf</tissue>
    </source>
</reference>
<accession>A0A843VXC7</accession>
<evidence type="ECO:0000313" key="3">
    <source>
        <dbReference type="Proteomes" id="UP000652761"/>
    </source>
</evidence>
<dbReference type="EMBL" id="NMUH01002689">
    <property type="protein sequence ID" value="MQM01509.1"/>
    <property type="molecule type" value="Genomic_DNA"/>
</dbReference>
<feature type="compositionally biased region" description="Basic residues" evidence="1">
    <location>
        <begin position="8"/>
        <end position="18"/>
    </location>
</feature>
<evidence type="ECO:0000256" key="1">
    <source>
        <dbReference type="SAM" id="MobiDB-lite"/>
    </source>
</evidence>